<dbReference type="AlphaFoldDB" id="A0A316FF17"/>
<comment type="caution">
    <text evidence="1">The sequence shown here is derived from an EMBL/GenBank/DDBJ whole genome shotgun (WGS) entry which is preliminary data.</text>
</comment>
<dbReference type="Proteomes" id="UP000245697">
    <property type="component" value="Unassembled WGS sequence"/>
</dbReference>
<proteinExistence type="predicted"/>
<organism evidence="1 2">
    <name type="scientific">Actinoplanes xinjiangensis</name>
    <dbReference type="NCBI Taxonomy" id="512350"/>
    <lineage>
        <taxon>Bacteria</taxon>
        <taxon>Bacillati</taxon>
        <taxon>Actinomycetota</taxon>
        <taxon>Actinomycetes</taxon>
        <taxon>Micromonosporales</taxon>
        <taxon>Micromonosporaceae</taxon>
        <taxon>Actinoplanes</taxon>
    </lineage>
</organism>
<evidence type="ECO:0000313" key="1">
    <source>
        <dbReference type="EMBL" id="PWK47464.1"/>
    </source>
</evidence>
<keyword evidence="2" id="KW-1185">Reference proteome</keyword>
<dbReference type="RefSeq" id="WP_109593584.1">
    <property type="nucleotide sequence ID" value="NZ_BONA01000045.1"/>
</dbReference>
<sequence length="238" mass="27008">MDRVTELLDGWRQLAAWRHDWTASPGPRKWNALVDRLTRIAEEAVADPADVARITEIADTDPDEEVRRNARQWIHPWVPRPPEREHLDRWLRHPLIDLGDVPAEHGIMLVPGTESLTWVGTGDILVQLETPEYAAATEAWDTLPRGGALQFRRDGTVRHVTDPRPGPESWDPVDVWTFPEDCAPANRRLLETVHSQWGLIEDFGPAHPLPMIRGTGPRRMLHLPGQAPVEYLLTPAVH</sequence>
<evidence type="ECO:0000313" key="2">
    <source>
        <dbReference type="Proteomes" id="UP000245697"/>
    </source>
</evidence>
<accession>A0A316FF17</accession>
<protein>
    <submittedName>
        <fullName evidence="1">Uncharacterized protein</fullName>
    </submittedName>
</protein>
<dbReference type="EMBL" id="QGGR01000007">
    <property type="protein sequence ID" value="PWK47464.1"/>
    <property type="molecule type" value="Genomic_DNA"/>
</dbReference>
<reference evidence="1 2" key="1">
    <citation type="submission" date="2018-05" db="EMBL/GenBank/DDBJ databases">
        <title>Genomic Encyclopedia of Archaeal and Bacterial Type Strains, Phase II (KMG-II): from individual species to whole genera.</title>
        <authorList>
            <person name="Goeker M."/>
        </authorList>
    </citation>
    <scope>NUCLEOTIDE SEQUENCE [LARGE SCALE GENOMIC DNA]</scope>
    <source>
        <strain evidence="1 2">DSM 45184</strain>
    </source>
</reference>
<name>A0A316FF17_9ACTN</name>
<gene>
    <name evidence="1" type="ORF">BC793_10774</name>
</gene>